<protein>
    <recommendedName>
        <fullName evidence="1">Putative restriction endonuclease domain-containing protein</fullName>
    </recommendedName>
</protein>
<dbReference type="Pfam" id="PF05685">
    <property type="entry name" value="Uma2"/>
    <property type="match status" value="1"/>
</dbReference>
<sequence>MNAQPQEKVIMTSAQYLEFEKNSEIKHEYFDGAIFAMTGASVKHNRIQHNISRVLGNKLLNSQCDVFSNDMRVKIEQLEKYTYPDILVVCGDIEIENIKGVETILNPLVIIEILSDSTEAYDRGDKFKHYQFISSLREYILVSQHSYWIEKYKRAGDGQWIYSSCNETGHSITIDSIGCELLLEDIYYRVIH</sequence>
<feature type="domain" description="Putative restriction endonuclease" evidence="1">
    <location>
        <begin position="14"/>
        <end position="177"/>
    </location>
</feature>
<dbReference type="InterPro" id="IPR011335">
    <property type="entry name" value="Restrct_endonuc-II-like"/>
</dbReference>
<proteinExistence type="predicted"/>
<dbReference type="AlphaFoldDB" id="A0A1W1HEC0"/>
<dbReference type="PANTHER" id="PTHR36558:SF1">
    <property type="entry name" value="RESTRICTION ENDONUCLEASE DOMAIN-CONTAINING PROTEIN-RELATED"/>
    <property type="match status" value="1"/>
</dbReference>
<reference evidence="2 3" key="1">
    <citation type="submission" date="2017-03" db="EMBL/GenBank/DDBJ databases">
        <authorList>
            <person name="Afonso C.L."/>
            <person name="Miller P.J."/>
            <person name="Scott M.A."/>
            <person name="Spackman E."/>
            <person name="Goraichik I."/>
            <person name="Dimitrov K.M."/>
            <person name="Suarez D.L."/>
            <person name="Swayne D.E."/>
        </authorList>
    </citation>
    <scope>NUCLEOTIDE SEQUENCE [LARGE SCALE GENOMIC DNA]</scope>
    <source>
        <strain evidence="2">PRJEB14757</strain>
    </source>
</reference>
<gene>
    <name evidence="2" type="ORF">MTBBW1_250015</name>
</gene>
<organism evidence="2 3">
    <name type="scientific">Desulfamplus magnetovallimortis</name>
    <dbReference type="NCBI Taxonomy" id="1246637"/>
    <lineage>
        <taxon>Bacteria</taxon>
        <taxon>Pseudomonadati</taxon>
        <taxon>Thermodesulfobacteriota</taxon>
        <taxon>Desulfobacteria</taxon>
        <taxon>Desulfobacterales</taxon>
        <taxon>Desulfobacteraceae</taxon>
        <taxon>Desulfamplus</taxon>
    </lineage>
</organism>
<evidence type="ECO:0000313" key="3">
    <source>
        <dbReference type="Proteomes" id="UP000191931"/>
    </source>
</evidence>
<dbReference type="Gene3D" id="3.90.1570.10">
    <property type="entry name" value="tt1808, chain A"/>
    <property type="match status" value="1"/>
</dbReference>
<accession>A0A1W1HEC0</accession>
<evidence type="ECO:0000259" key="1">
    <source>
        <dbReference type="Pfam" id="PF05685"/>
    </source>
</evidence>
<dbReference type="Proteomes" id="UP000191931">
    <property type="component" value="Unassembled WGS sequence"/>
</dbReference>
<dbReference type="OrthoDB" id="5503005at2"/>
<name>A0A1W1HEC0_9BACT</name>
<evidence type="ECO:0000313" key="2">
    <source>
        <dbReference type="EMBL" id="SLM30844.1"/>
    </source>
</evidence>
<dbReference type="CDD" id="cd06260">
    <property type="entry name" value="DUF820-like"/>
    <property type="match status" value="1"/>
</dbReference>
<dbReference type="InterPro" id="IPR008538">
    <property type="entry name" value="Uma2"/>
</dbReference>
<dbReference type="EMBL" id="FWEV01000168">
    <property type="protein sequence ID" value="SLM30844.1"/>
    <property type="molecule type" value="Genomic_DNA"/>
</dbReference>
<dbReference type="PANTHER" id="PTHR36558">
    <property type="entry name" value="GLR1098 PROTEIN"/>
    <property type="match status" value="1"/>
</dbReference>
<dbReference type="SUPFAM" id="SSF52980">
    <property type="entry name" value="Restriction endonuclease-like"/>
    <property type="match status" value="1"/>
</dbReference>
<keyword evidence="3" id="KW-1185">Reference proteome</keyword>
<dbReference type="InterPro" id="IPR012296">
    <property type="entry name" value="Nuclease_put_TT1808"/>
</dbReference>
<dbReference type="RefSeq" id="WP_080799455.1">
    <property type="nucleotide sequence ID" value="NZ_LT828540.1"/>
</dbReference>